<proteinExistence type="predicted"/>
<evidence type="ECO:0000313" key="1">
    <source>
        <dbReference type="EMBL" id="CAJ0938285.1"/>
    </source>
</evidence>
<name>A0ABN9LHE5_9NEOB</name>
<gene>
    <name evidence="1" type="ORF">RIMI_LOCUS7484123</name>
</gene>
<evidence type="ECO:0000313" key="2">
    <source>
        <dbReference type="Proteomes" id="UP001176940"/>
    </source>
</evidence>
<dbReference type="EMBL" id="CAUEEQ010014208">
    <property type="protein sequence ID" value="CAJ0938285.1"/>
    <property type="molecule type" value="Genomic_DNA"/>
</dbReference>
<reference evidence="1" key="1">
    <citation type="submission" date="2023-07" db="EMBL/GenBank/DDBJ databases">
        <authorList>
            <person name="Stuckert A."/>
        </authorList>
    </citation>
    <scope>NUCLEOTIDE SEQUENCE</scope>
</reference>
<comment type="caution">
    <text evidence="1">The sequence shown here is derived from an EMBL/GenBank/DDBJ whole genome shotgun (WGS) entry which is preliminary data.</text>
</comment>
<sequence length="73" mass="8297">KQLSLPPESSVMSSNLLFLEKGGKHGTKCGRMSQKVIPLFCIFRFAVRMAETSELFHYQAMKSAFQVLVTKWT</sequence>
<organism evidence="1 2">
    <name type="scientific">Ranitomeya imitator</name>
    <name type="common">mimic poison frog</name>
    <dbReference type="NCBI Taxonomy" id="111125"/>
    <lineage>
        <taxon>Eukaryota</taxon>
        <taxon>Metazoa</taxon>
        <taxon>Chordata</taxon>
        <taxon>Craniata</taxon>
        <taxon>Vertebrata</taxon>
        <taxon>Euteleostomi</taxon>
        <taxon>Amphibia</taxon>
        <taxon>Batrachia</taxon>
        <taxon>Anura</taxon>
        <taxon>Neobatrachia</taxon>
        <taxon>Hyloidea</taxon>
        <taxon>Dendrobatidae</taxon>
        <taxon>Dendrobatinae</taxon>
        <taxon>Ranitomeya</taxon>
    </lineage>
</organism>
<accession>A0ABN9LHE5</accession>
<keyword evidence="2" id="KW-1185">Reference proteome</keyword>
<dbReference type="Proteomes" id="UP001176940">
    <property type="component" value="Unassembled WGS sequence"/>
</dbReference>
<feature type="non-terminal residue" evidence="1">
    <location>
        <position position="1"/>
    </location>
</feature>
<protein>
    <submittedName>
        <fullName evidence="1">Uncharacterized protein</fullName>
    </submittedName>
</protein>